<gene>
    <name evidence="1" type="ORF">F511_42213</name>
</gene>
<dbReference type="Proteomes" id="UP000250235">
    <property type="component" value="Unassembled WGS sequence"/>
</dbReference>
<reference evidence="1 2" key="1">
    <citation type="journal article" date="2015" name="Proc. Natl. Acad. Sci. U.S.A.">
        <title>The resurrection genome of Boea hygrometrica: A blueprint for survival of dehydration.</title>
        <authorList>
            <person name="Xiao L."/>
            <person name="Yang G."/>
            <person name="Zhang L."/>
            <person name="Yang X."/>
            <person name="Zhao S."/>
            <person name="Ji Z."/>
            <person name="Zhou Q."/>
            <person name="Hu M."/>
            <person name="Wang Y."/>
            <person name="Chen M."/>
            <person name="Xu Y."/>
            <person name="Jin H."/>
            <person name="Xiao X."/>
            <person name="Hu G."/>
            <person name="Bao F."/>
            <person name="Hu Y."/>
            <person name="Wan P."/>
            <person name="Li L."/>
            <person name="Deng X."/>
            <person name="Kuang T."/>
            <person name="Xiang C."/>
            <person name="Zhu J.K."/>
            <person name="Oliver M.J."/>
            <person name="He Y."/>
        </authorList>
    </citation>
    <scope>NUCLEOTIDE SEQUENCE [LARGE SCALE GENOMIC DNA]</scope>
    <source>
        <strain evidence="2">cv. XS01</strain>
    </source>
</reference>
<keyword evidence="2" id="KW-1185">Reference proteome</keyword>
<sequence>MTSAVKSSFSRKLSADEEKSERGSDVVWRISRWISADDVIGDVIRFSRWLEIAQEKRRRRGGNSAESYCAKNQQVATVLPVESLFVSTVATLPVVVKSSRWKRRSRRSEEDQPVARFQSKDLKIQQKRKAIEEDQQRSS</sequence>
<name>A0A2Z7ARL7_9LAMI</name>
<keyword evidence="1" id="KW-0813">Transport</keyword>
<accession>A0A2Z7ARL7</accession>
<dbReference type="EMBL" id="KV012999">
    <property type="protein sequence ID" value="KZV24046.1"/>
    <property type="molecule type" value="Genomic_DNA"/>
</dbReference>
<evidence type="ECO:0000313" key="2">
    <source>
        <dbReference type="Proteomes" id="UP000250235"/>
    </source>
</evidence>
<proteinExistence type="predicted"/>
<dbReference type="AlphaFoldDB" id="A0A2Z7ARL7"/>
<organism evidence="1 2">
    <name type="scientific">Dorcoceras hygrometricum</name>
    <dbReference type="NCBI Taxonomy" id="472368"/>
    <lineage>
        <taxon>Eukaryota</taxon>
        <taxon>Viridiplantae</taxon>
        <taxon>Streptophyta</taxon>
        <taxon>Embryophyta</taxon>
        <taxon>Tracheophyta</taxon>
        <taxon>Spermatophyta</taxon>
        <taxon>Magnoliopsida</taxon>
        <taxon>eudicotyledons</taxon>
        <taxon>Gunneridae</taxon>
        <taxon>Pentapetalae</taxon>
        <taxon>asterids</taxon>
        <taxon>lamiids</taxon>
        <taxon>Lamiales</taxon>
        <taxon>Gesneriaceae</taxon>
        <taxon>Didymocarpoideae</taxon>
        <taxon>Trichosporeae</taxon>
        <taxon>Loxocarpinae</taxon>
        <taxon>Dorcoceras</taxon>
    </lineage>
</organism>
<keyword evidence="1" id="KW-0762">Sugar transport</keyword>
<protein>
    <submittedName>
        <fullName evidence="1">Sugar transport protein 3</fullName>
    </submittedName>
</protein>
<evidence type="ECO:0000313" key="1">
    <source>
        <dbReference type="EMBL" id="KZV24046.1"/>
    </source>
</evidence>